<reference evidence="2 3" key="1">
    <citation type="submission" date="2021-12" db="EMBL/GenBank/DDBJ databases">
        <title>Genome seq of p7.</title>
        <authorList>
            <person name="Seo T."/>
        </authorList>
    </citation>
    <scope>NUCLEOTIDE SEQUENCE [LARGE SCALE GENOMIC DNA]</scope>
    <source>
        <strain evidence="2 3">P7</strain>
    </source>
</reference>
<dbReference type="InterPro" id="IPR041698">
    <property type="entry name" value="Methyltransf_25"/>
</dbReference>
<dbReference type="Gene3D" id="3.40.50.150">
    <property type="entry name" value="Vaccinia Virus protein VP39"/>
    <property type="match status" value="1"/>
</dbReference>
<evidence type="ECO:0000259" key="1">
    <source>
        <dbReference type="Pfam" id="PF13649"/>
    </source>
</evidence>
<organism evidence="2 3">
    <name type="scientific">Pelomonas caseinilytica</name>
    <dbReference type="NCBI Taxonomy" id="2906763"/>
    <lineage>
        <taxon>Bacteria</taxon>
        <taxon>Pseudomonadati</taxon>
        <taxon>Pseudomonadota</taxon>
        <taxon>Betaproteobacteria</taxon>
        <taxon>Burkholderiales</taxon>
        <taxon>Sphaerotilaceae</taxon>
        <taxon>Roseateles</taxon>
    </lineage>
</organism>
<name>A0ABS8XAI5_9BURK</name>
<feature type="domain" description="Methyltransferase" evidence="1">
    <location>
        <begin position="67"/>
        <end position="167"/>
    </location>
</feature>
<accession>A0ABS8XAI5</accession>
<comment type="caution">
    <text evidence="2">The sequence shown here is derived from an EMBL/GenBank/DDBJ whole genome shotgun (WGS) entry which is preliminary data.</text>
</comment>
<dbReference type="InterPro" id="IPR029063">
    <property type="entry name" value="SAM-dependent_MTases_sf"/>
</dbReference>
<dbReference type="PANTHER" id="PTHR43667">
    <property type="entry name" value="CYCLOPROPANE-FATTY-ACYL-PHOSPHOLIPID SYNTHASE"/>
    <property type="match status" value="1"/>
</dbReference>
<dbReference type="Proteomes" id="UP001201463">
    <property type="component" value="Unassembled WGS sequence"/>
</dbReference>
<dbReference type="InterPro" id="IPR050723">
    <property type="entry name" value="CFA/CMAS"/>
</dbReference>
<evidence type="ECO:0000313" key="3">
    <source>
        <dbReference type="Proteomes" id="UP001201463"/>
    </source>
</evidence>
<protein>
    <submittedName>
        <fullName evidence="2">Class I SAM-dependent methyltransferase</fullName>
    </submittedName>
</protein>
<proteinExistence type="predicted"/>
<dbReference type="PANTHER" id="PTHR43667:SF2">
    <property type="entry name" value="FATTY ACID C-METHYL TRANSFERASE"/>
    <property type="match status" value="1"/>
</dbReference>
<keyword evidence="3" id="KW-1185">Reference proteome</keyword>
<dbReference type="Pfam" id="PF13649">
    <property type="entry name" value="Methyltransf_25"/>
    <property type="match status" value="1"/>
</dbReference>
<sequence>MKPIKLLQLLVREHGMARTLQRTPESEQMNDAAQVAAFHEAGEKYLVGLYHFNAMAIAAMVPEGGRVVDLGSGSAQFIAHLAQVRPDLKIVGIELAERMVLQGRQLLAQKGLSERVEIWQGDMTDFSRLMREPVSLVSSVFSLHHLPALEHLARCLAEIHCIRRRDGAAVWVFDHARPRSLESARRFPEIFTPEAAPVFNLDSTQSLMASWTLEEMSGEFTRAGLAEGQHLRSRILPLYQVHRLPPAAAGAVADAAGLVSPLPLSAQAKKDFDGLRWLFPAL</sequence>
<keyword evidence="2" id="KW-0808">Transferase</keyword>
<gene>
    <name evidence="2" type="ORF">LXT12_05505</name>
</gene>
<dbReference type="GO" id="GO:0032259">
    <property type="term" value="P:methylation"/>
    <property type="evidence" value="ECO:0007669"/>
    <property type="project" value="UniProtKB-KW"/>
</dbReference>
<dbReference type="RefSeq" id="WP_233390247.1">
    <property type="nucleotide sequence ID" value="NZ_JAJTWT010000002.1"/>
</dbReference>
<keyword evidence="2" id="KW-0489">Methyltransferase</keyword>
<dbReference type="SUPFAM" id="SSF53335">
    <property type="entry name" value="S-adenosyl-L-methionine-dependent methyltransferases"/>
    <property type="match status" value="1"/>
</dbReference>
<evidence type="ECO:0000313" key="2">
    <source>
        <dbReference type="EMBL" id="MCE4536705.1"/>
    </source>
</evidence>
<dbReference type="CDD" id="cd02440">
    <property type="entry name" value="AdoMet_MTases"/>
    <property type="match status" value="1"/>
</dbReference>
<dbReference type="GO" id="GO:0008168">
    <property type="term" value="F:methyltransferase activity"/>
    <property type="evidence" value="ECO:0007669"/>
    <property type="project" value="UniProtKB-KW"/>
</dbReference>
<dbReference type="EMBL" id="JAJTWT010000002">
    <property type="protein sequence ID" value="MCE4536705.1"/>
    <property type="molecule type" value="Genomic_DNA"/>
</dbReference>